<keyword evidence="1" id="KW-0645">Protease</keyword>
<reference evidence="1" key="1">
    <citation type="submission" date="2012-12" db="EMBL/GenBank/DDBJ databases">
        <title>Identification and characterization of a phenylalanine ammonia-lyase gene family in Isatis indigotica Fort.</title>
        <authorList>
            <person name="Liu Q."/>
            <person name="Chen J."/>
            <person name="Zhou X."/>
            <person name="Di P."/>
            <person name="Xiao Y."/>
            <person name="Xuan H."/>
            <person name="Zhang L."/>
            <person name="Chen W."/>
        </authorList>
    </citation>
    <scope>NUCLEOTIDE SEQUENCE</scope>
    <source>
        <tissue evidence="1">Salivary gland</tissue>
    </source>
</reference>
<dbReference type="AlphaFoldDB" id="A0A0K8REJ2"/>
<dbReference type="GO" id="GO:0008237">
    <property type="term" value="F:metallopeptidase activity"/>
    <property type="evidence" value="ECO:0007669"/>
    <property type="project" value="UniProtKB-KW"/>
</dbReference>
<evidence type="ECO:0000313" key="1">
    <source>
        <dbReference type="EMBL" id="JAA68899.1"/>
    </source>
</evidence>
<protein>
    <submittedName>
        <fullName evidence="1">Putative metalloprotease</fullName>
    </submittedName>
</protein>
<keyword evidence="1" id="KW-0482">Metalloprotease</keyword>
<proteinExistence type="evidence at transcript level"/>
<accession>A0A0K8REJ2</accession>
<dbReference type="GO" id="GO:0006508">
    <property type="term" value="P:proteolysis"/>
    <property type="evidence" value="ECO:0007669"/>
    <property type="project" value="UniProtKB-KW"/>
</dbReference>
<keyword evidence="1" id="KW-0378">Hydrolase</keyword>
<dbReference type="EMBL" id="GADI01004909">
    <property type="protein sequence ID" value="JAA68899.1"/>
    <property type="molecule type" value="mRNA"/>
</dbReference>
<organism evidence="1">
    <name type="scientific">Ixodes ricinus</name>
    <name type="common">Common tick</name>
    <name type="synonym">Acarus ricinus</name>
    <dbReference type="NCBI Taxonomy" id="34613"/>
    <lineage>
        <taxon>Eukaryota</taxon>
        <taxon>Metazoa</taxon>
        <taxon>Ecdysozoa</taxon>
        <taxon>Arthropoda</taxon>
        <taxon>Chelicerata</taxon>
        <taxon>Arachnida</taxon>
        <taxon>Acari</taxon>
        <taxon>Parasitiformes</taxon>
        <taxon>Ixodida</taxon>
        <taxon>Ixodoidea</taxon>
        <taxon>Ixodidae</taxon>
        <taxon>Ixodinae</taxon>
        <taxon>Ixodes</taxon>
    </lineage>
</organism>
<sequence length="106" mass="12147">MFAVFRCTLFSWLLLGVGVCGNVVYPRLLEARGLDAEKILYIQDDVVLRLQKTSVLSESFVFSENINGRRVDKIMNGKELEADMYYDEEYVSRTVGSKTLNENVKK</sequence>
<name>A0A0K8REJ2_IXORI</name>